<name>A0ACC3CHX5_PYRYE</name>
<accession>A0ACC3CHX5</accession>
<sequence length="386" mass="39698">MASGDADMAGVPAGAASAGAARVRLCGVCRLPGHDLRRCPIVTSPDIFCGCNQRTCGKCTAACGVCDETGHAADTLKEKVRAGIVPKWACPKHELEAMQTRLAVDLGQLSPTQRTQKEATHGHNRRLAALVPSDGARFRAHLDQSEVVDLTGLGGAAASPAVRLATGVATALQDEGVSRPAARTLGAFAADSAGRAAGGTSQAAPGPLGTVDLAARRSSVVAALEEQLKKQPQYSAATRGAMKRRQKEVGLNGGEGGGLVEVLGLASPFFSVKGKELKRAAVRYIGLPDGSGDASKVKQALGAFIGPGKMYTGASIPNRTLTCEFVCGELMTCAANAGLQVPAVLASLRQFVVEMRAGDEAMSQFFKELAAPEQRSPVVAGQPSGE</sequence>
<gene>
    <name evidence="1" type="ORF">I4F81_011894</name>
</gene>
<proteinExistence type="predicted"/>
<organism evidence="1 2">
    <name type="scientific">Pyropia yezoensis</name>
    <name type="common">Susabi-nori</name>
    <name type="synonym">Porphyra yezoensis</name>
    <dbReference type="NCBI Taxonomy" id="2788"/>
    <lineage>
        <taxon>Eukaryota</taxon>
        <taxon>Rhodophyta</taxon>
        <taxon>Bangiophyceae</taxon>
        <taxon>Bangiales</taxon>
        <taxon>Bangiaceae</taxon>
        <taxon>Pyropia</taxon>
    </lineage>
</organism>
<dbReference type="EMBL" id="CM020620">
    <property type="protein sequence ID" value="KAK1869418.1"/>
    <property type="molecule type" value="Genomic_DNA"/>
</dbReference>
<protein>
    <submittedName>
        <fullName evidence="1">Uncharacterized protein</fullName>
    </submittedName>
</protein>
<dbReference type="Proteomes" id="UP000798662">
    <property type="component" value="Chromosome 3"/>
</dbReference>
<evidence type="ECO:0000313" key="1">
    <source>
        <dbReference type="EMBL" id="KAK1869418.1"/>
    </source>
</evidence>
<keyword evidence="2" id="KW-1185">Reference proteome</keyword>
<reference evidence="1" key="1">
    <citation type="submission" date="2019-11" db="EMBL/GenBank/DDBJ databases">
        <title>Nori genome reveals adaptations in red seaweeds to the harsh intertidal environment.</title>
        <authorList>
            <person name="Wang D."/>
            <person name="Mao Y."/>
        </authorList>
    </citation>
    <scope>NUCLEOTIDE SEQUENCE</scope>
    <source>
        <tissue evidence="1">Gametophyte</tissue>
    </source>
</reference>
<comment type="caution">
    <text evidence="1">The sequence shown here is derived from an EMBL/GenBank/DDBJ whole genome shotgun (WGS) entry which is preliminary data.</text>
</comment>
<evidence type="ECO:0000313" key="2">
    <source>
        <dbReference type="Proteomes" id="UP000798662"/>
    </source>
</evidence>